<reference evidence="4 5" key="1">
    <citation type="submission" date="2016-10" db="EMBL/GenBank/DDBJ databases">
        <authorList>
            <person name="de Groot N.N."/>
        </authorList>
    </citation>
    <scope>NUCLEOTIDE SEQUENCE [LARGE SCALE GENOMIC DNA]</scope>
    <source>
        <strain evidence="4 5">CGMCC 1.10959</strain>
    </source>
</reference>
<accession>A0A1I7BHJ6</accession>
<dbReference type="InterPro" id="IPR025295">
    <property type="entry name" value="eCIS_core_dom"/>
</dbReference>
<dbReference type="Gene3D" id="3.30.1330.60">
    <property type="entry name" value="OmpA-like domain"/>
    <property type="match status" value="1"/>
</dbReference>
<feature type="compositionally biased region" description="Low complexity" evidence="2">
    <location>
        <begin position="99"/>
        <end position="114"/>
    </location>
</feature>
<feature type="domain" description="OmpA-like" evidence="3">
    <location>
        <begin position="218"/>
        <end position="340"/>
    </location>
</feature>
<dbReference type="Proteomes" id="UP000182466">
    <property type="component" value="Unassembled WGS sequence"/>
</dbReference>
<dbReference type="STRING" id="999627.SAMN05216236_11059"/>
<evidence type="ECO:0000259" key="3">
    <source>
        <dbReference type="PROSITE" id="PS51123"/>
    </source>
</evidence>
<keyword evidence="5" id="KW-1185">Reference proteome</keyword>
<organism evidence="4 5">
    <name type="scientific">Sedimentitalea nanhaiensis</name>
    <dbReference type="NCBI Taxonomy" id="999627"/>
    <lineage>
        <taxon>Bacteria</taxon>
        <taxon>Pseudomonadati</taxon>
        <taxon>Pseudomonadota</taxon>
        <taxon>Alphaproteobacteria</taxon>
        <taxon>Rhodobacterales</taxon>
        <taxon>Paracoccaceae</taxon>
        <taxon>Sedimentitalea</taxon>
    </lineage>
</organism>
<sequence length="541" mass="54887">MALKRKIRRKIRRKAPAVRRPAAAGSGGQQSGLMVGGAHDPAEKAADRMAAQVLSGGSPAMSAASAGGGGALHRKCAGCEAEDKGDKAQRSAQTGPTIAPGAGSAPAPRSAARAVNDMGTGRPLGAAERGFFEPRFGQDLGDVRIHEGPAANRATAALDARAFAHGADVAFGPGQKSHATMAHELAHVVQDNGRASRKLRRLGDLSKLPGSMACPVASSGVAGHHVEDIMFPVGGSTLTAPARARLSGVAAGFHALGTSPNLRVDGFASTDGPDETNWTLSCSRATAVRNELAAPSDGTPGITPANLTTSAHGETSEFSPNRVLNRRATVRSDQVFAPSSCGSGNLVSQATASIQPVAIANDDGSSPTTVPNLQEVADIWGRCCIDVTINATQTINGTRFREIEDAGSGAAPTAEQNDLFALTGESAAVEVFFVDTIRRGTDAGTHVAGGGTTKNSSSANAKIFVVRGVLPSIVAHELGHAFNVHHGLGVRADGTSTVARPTGAHNRAAAQNVSDAICTNARANANVTGGGGTGACCRDLS</sequence>
<dbReference type="eggNOG" id="COG2885">
    <property type="taxonomic scope" value="Bacteria"/>
</dbReference>
<feature type="compositionally biased region" description="Basic residues" evidence="2">
    <location>
        <begin position="1"/>
        <end position="17"/>
    </location>
</feature>
<dbReference type="InterPro" id="IPR006665">
    <property type="entry name" value="OmpA-like"/>
</dbReference>
<dbReference type="AlphaFoldDB" id="A0A1I7BHJ6"/>
<dbReference type="SUPFAM" id="SSF103088">
    <property type="entry name" value="OmpA-like"/>
    <property type="match status" value="1"/>
</dbReference>
<keyword evidence="1" id="KW-0472">Membrane</keyword>
<proteinExistence type="predicted"/>
<dbReference type="RefSeq" id="WP_036050284.1">
    <property type="nucleotide sequence ID" value="NZ_FPAW01000010.1"/>
</dbReference>
<feature type="region of interest" description="Disordered" evidence="2">
    <location>
        <begin position="1"/>
        <end position="127"/>
    </location>
</feature>
<dbReference type="Pfam" id="PF13699">
    <property type="entry name" value="eCIS_core"/>
    <property type="match status" value="1"/>
</dbReference>
<dbReference type="OrthoDB" id="7387101at2"/>
<gene>
    <name evidence="4" type="ORF">SAMN05216236_11059</name>
</gene>
<dbReference type="EMBL" id="FPAW01000010">
    <property type="protein sequence ID" value="SFT86617.1"/>
    <property type="molecule type" value="Genomic_DNA"/>
</dbReference>
<dbReference type="Pfam" id="PF00691">
    <property type="entry name" value="OmpA"/>
    <property type="match status" value="1"/>
</dbReference>
<dbReference type="PROSITE" id="PS51123">
    <property type="entry name" value="OMPA_2"/>
    <property type="match status" value="1"/>
</dbReference>
<dbReference type="InterPro" id="IPR036737">
    <property type="entry name" value="OmpA-like_sf"/>
</dbReference>
<evidence type="ECO:0000256" key="2">
    <source>
        <dbReference type="SAM" id="MobiDB-lite"/>
    </source>
</evidence>
<protein>
    <submittedName>
        <fullName evidence="4">OmpA family protein</fullName>
    </submittedName>
</protein>
<evidence type="ECO:0000313" key="4">
    <source>
        <dbReference type="EMBL" id="SFT86617.1"/>
    </source>
</evidence>
<dbReference type="GO" id="GO:0016020">
    <property type="term" value="C:membrane"/>
    <property type="evidence" value="ECO:0007669"/>
    <property type="project" value="UniProtKB-UniRule"/>
</dbReference>
<name>A0A1I7BHJ6_9RHOB</name>
<evidence type="ECO:0000313" key="5">
    <source>
        <dbReference type="Proteomes" id="UP000182466"/>
    </source>
</evidence>
<feature type="compositionally biased region" description="Low complexity" evidence="2">
    <location>
        <begin position="55"/>
        <end position="65"/>
    </location>
</feature>
<evidence type="ECO:0000256" key="1">
    <source>
        <dbReference type="PROSITE-ProRule" id="PRU00473"/>
    </source>
</evidence>